<gene>
    <name evidence="23" type="ORF">SAMN05216577_11816</name>
</gene>
<evidence type="ECO:0000259" key="22">
    <source>
        <dbReference type="PROSITE" id="PS50894"/>
    </source>
</evidence>
<proteinExistence type="predicted"/>
<keyword evidence="12 18" id="KW-1133">Transmembrane helix</keyword>
<keyword evidence="17" id="KW-0175">Coiled coil</keyword>
<dbReference type="Gene3D" id="1.10.287.130">
    <property type="match status" value="1"/>
</dbReference>
<evidence type="ECO:0000256" key="6">
    <source>
        <dbReference type="ARBA" id="ARBA00022553"/>
    </source>
</evidence>
<dbReference type="SUPFAM" id="SSF158472">
    <property type="entry name" value="HAMP domain-like"/>
    <property type="match status" value="1"/>
</dbReference>
<dbReference type="Gene3D" id="3.30.565.10">
    <property type="entry name" value="Histidine kinase-like ATPase, C-terminal domain"/>
    <property type="match status" value="1"/>
</dbReference>
<dbReference type="Proteomes" id="UP000183385">
    <property type="component" value="Unassembled WGS sequence"/>
</dbReference>
<dbReference type="Pfam" id="PF00072">
    <property type="entry name" value="Response_reg"/>
    <property type="match status" value="1"/>
</dbReference>
<comment type="catalytic activity">
    <reaction evidence="1">
        <text>ATP + protein L-histidine = ADP + protein N-phospho-L-histidine.</text>
        <dbReference type="EC" id="2.7.13.3"/>
    </reaction>
</comment>
<evidence type="ECO:0000256" key="9">
    <source>
        <dbReference type="ARBA" id="ARBA00022741"/>
    </source>
</evidence>
<dbReference type="InterPro" id="IPR005467">
    <property type="entry name" value="His_kinase_dom"/>
</dbReference>
<evidence type="ECO:0000256" key="7">
    <source>
        <dbReference type="ARBA" id="ARBA00022679"/>
    </source>
</evidence>
<dbReference type="SUPFAM" id="SSF47384">
    <property type="entry name" value="Homodimeric domain of signal transducing histidine kinase"/>
    <property type="match status" value="1"/>
</dbReference>
<evidence type="ECO:0000259" key="19">
    <source>
        <dbReference type="PROSITE" id="PS50109"/>
    </source>
</evidence>
<evidence type="ECO:0000256" key="18">
    <source>
        <dbReference type="SAM" id="Phobius"/>
    </source>
</evidence>
<dbReference type="GO" id="GO:0005886">
    <property type="term" value="C:plasma membrane"/>
    <property type="evidence" value="ECO:0007669"/>
    <property type="project" value="UniProtKB-SubCell"/>
</dbReference>
<dbReference type="EC" id="2.7.13.3" evidence="3"/>
<dbReference type="InterPro" id="IPR036890">
    <property type="entry name" value="HATPase_C_sf"/>
</dbReference>
<dbReference type="PRINTS" id="PR00344">
    <property type="entry name" value="BCTRLSENSOR"/>
</dbReference>
<dbReference type="Gene3D" id="6.10.340.10">
    <property type="match status" value="1"/>
</dbReference>
<dbReference type="InterPro" id="IPR001789">
    <property type="entry name" value="Sig_transdc_resp-reg_receiver"/>
</dbReference>
<dbReference type="AlphaFoldDB" id="A0AAQ1HPJ4"/>
<evidence type="ECO:0000313" key="24">
    <source>
        <dbReference type="Proteomes" id="UP000183385"/>
    </source>
</evidence>
<dbReference type="CDD" id="cd00082">
    <property type="entry name" value="HisKA"/>
    <property type="match status" value="1"/>
</dbReference>
<keyword evidence="24" id="KW-1185">Reference proteome</keyword>
<dbReference type="CDD" id="cd00088">
    <property type="entry name" value="HPT"/>
    <property type="match status" value="1"/>
</dbReference>
<evidence type="ECO:0000313" key="23">
    <source>
        <dbReference type="EMBL" id="SFD15088.1"/>
    </source>
</evidence>
<feature type="domain" description="Response regulatory" evidence="20">
    <location>
        <begin position="667"/>
        <end position="786"/>
    </location>
</feature>
<evidence type="ECO:0000256" key="13">
    <source>
        <dbReference type="ARBA" id="ARBA00023012"/>
    </source>
</evidence>
<feature type="domain" description="HPt" evidence="22">
    <location>
        <begin position="822"/>
        <end position="914"/>
    </location>
</feature>
<comment type="subcellular location">
    <subcellularLocation>
        <location evidence="2">Cell inner membrane</location>
        <topology evidence="2">Multi-pass membrane protein</topology>
    </subcellularLocation>
</comment>
<dbReference type="InterPro" id="IPR004358">
    <property type="entry name" value="Sig_transdc_His_kin-like_C"/>
</dbReference>
<dbReference type="Pfam" id="PF01627">
    <property type="entry name" value="Hpt"/>
    <property type="match status" value="1"/>
</dbReference>
<feature type="transmembrane region" description="Helical" evidence="18">
    <location>
        <begin position="168"/>
        <end position="187"/>
    </location>
</feature>
<dbReference type="InterPro" id="IPR036097">
    <property type="entry name" value="HisK_dim/P_sf"/>
</dbReference>
<feature type="modified residue" description="4-aspartylphosphate" evidence="16">
    <location>
        <position position="716"/>
    </location>
</feature>
<dbReference type="SMART" id="SM00073">
    <property type="entry name" value="HPT"/>
    <property type="match status" value="1"/>
</dbReference>
<evidence type="ECO:0000256" key="3">
    <source>
        <dbReference type="ARBA" id="ARBA00012438"/>
    </source>
</evidence>
<dbReference type="CDD" id="cd17546">
    <property type="entry name" value="REC_hyHK_CKI1_RcsC-like"/>
    <property type="match status" value="1"/>
</dbReference>
<dbReference type="PANTHER" id="PTHR45339">
    <property type="entry name" value="HYBRID SIGNAL TRANSDUCTION HISTIDINE KINASE J"/>
    <property type="match status" value="1"/>
</dbReference>
<reference evidence="23 24" key="1">
    <citation type="submission" date="2016-10" db="EMBL/GenBank/DDBJ databases">
        <authorList>
            <person name="Varghese N."/>
            <person name="Submissions S."/>
        </authorList>
    </citation>
    <scope>NUCLEOTIDE SEQUENCE [LARGE SCALE GENOMIC DNA]</scope>
    <source>
        <strain evidence="23 24">LMG 18378</strain>
    </source>
</reference>
<dbReference type="SUPFAM" id="SSF47226">
    <property type="entry name" value="Histidine-containing phosphotransfer domain, HPT domain"/>
    <property type="match status" value="1"/>
</dbReference>
<dbReference type="FunFam" id="3.30.565.10:FF:000010">
    <property type="entry name" value="Sensor histidine kinase RcsC"/>
    <property type="match status" value="1"/>
</dbReference>
<dbReference type="EMBL" id="FOLS01000018">
    <property type="protein sequence ID" value="SFD15088.1"/>
    <property type="molecule type" value="Genomic_DNA"/>
</dbReference>
<dbReference type="GO" id="GO:0005524">
    <property type="term" value="F:ATP binding"/>
    <property type="evidence" value="ECO:0007669"/>
    <property type="project" value="UniProtKB-KW"/>
</dbReference>
<evidence type="ECO:0000256" key="15">
    <source>
        <dbReference type="PROSITE-ProRule" id="PRU00110"/>
    </source>
</evidence>
<evidence type="ECO:0000259" key="21">
    <source>
        <dbReference type="PROSITE" id="PS50885"/>
    </source>
</evidence>
<evidence type="ECO:0000256" key="12">
    <source>
        <dbReference type="ARBA" id="ARBA00022989"/>
    </source>
</evidence>
<comment type="caution">
    <text evidence="23">The sequence shown here is derived from an EMBL/GenBank/DDBJ whole genome shotgun (WGS) entry which is preliminary data.</text>
</comment>
<dbReference type="Gene3D" id="1.20.120.160">
    <property type="entry name" value="HPT domain"/>
    <property type="match status" value="1"/>
</dbReference>
<dbReference type="RefSeq" id="WP_074981430.1">
    <property type="nucleotide sequence ID" value="NZ_FOLS01000018.1"/>
</dbReference>
<keyword evidence="4" id="KW-1003">Cell membrane</keyword>
<evidence type="ECO:0000256" key="1">
    <source>
        <dbReference type="ARBA" id="ARBA00000085"/>
    </source>
</evidence>
<dbReference type="FunFam" id="1.10.287.130:FF:000003">
    <property type="entry name" value="Histidine kinase"/>
    <property type="match status" value="1"/>
</dbReference>
<dbReference type="Pfam" id="PF09984">
    <property type="entry name" value="sCache_4"/>
    <property type="match status" value="1"/>
</dbReference>
<evidence type="ECO:0000256" key="8">
    <source>
        <dbReference type="ARBA" id="ARBA00022692"/>
    </source>
</evidence>
<dbReference type="PROSITE" id="PS50109">
    <property type="entry name" value="HIS_KIN"/>
    <property type="match status" value="1"/>
</dbReference>
<evidence type="ECO:0000256" key="5">
    <source>
        <dbReference type="ARBA" id="ARBA00022519"/>
    </source>
</evidence>
<dbReference type="CDD" id="cd06225">
    <property type="entry name" value="HAMP"/>
    <property type="match status" value="1"/>
</dbReference>
<dbReference type="InterPro" id="IPR003661">
    <property type="entry name" value="HisK_dim/P_dom"/>
</dbReference>
<evidence type="ECO:0000256" key="17">
    <source>
        <dbReference type="SAM" id="Coils"/>
    </source>
</evidence>
<dbReference type="Pfam" id="PF00672">
    <property type="entry name" value="HAMP"/>
    <property type="match status" value="1"/>
</dbReference>
<name>A0AAQ1HPJ4_9PSED</name>
<evidence type="ECO:0000256" key="16">
    <source>
        <dbReference type="PROSITE-ProRule" id="PRU00169"/>
    </source>
</evidence>
<keyword evidence="13" id="KW-0902">Two-component regulatory system</keyword>
<feature type="modified residue" description="Phosphohistidine" evidence="15">
    <location>
        <position position="861"/>
    </location>
</feature>
<dbReference type="CDD" id="cd16922">
    <property type="entry name" value="HATPase_EvgS-ArcB-TorS-like"/>
    <property type="match status" value="1"/>
</dbReference>
<dbReference type="SMART" id="SM00304">
    <property type="entry name" value="HAMP"/>
    <property type="match status" value="1"/>
</dbReference>
<evidence type="ECO:0000256" key="14">
    <source>
        <dbReference type="ARBA" id="ARBA00023136"/>
    </source>
</evidence>
<dbReference type="Pfam" id="PF02518">
    <property type="entry name" value="HATPase_c"/>
    <property type="match status" value="1"/>
</dbReference>
<dbReference type="PANTHER" id="PTHR45339:SF1">
    <property type="entry name" value="HYBRID SIGNAL TRANSDUCTION HISTIDINE KINASE J"/>
    <property type="match status" value="1"/>
</dbReference>
<keyword evidence="8 18" id="KW-0812">Transmembrane</keyword>
<dbReference type="Pfam" id="PF00512">
    <property type="entry name" value="HisKA"/>
    <property type="match status" value="1"/>
</dbReference>
<feature type="domain" description="HAMP" evidence="21">
    <location>
        <begin position="191"/>
        <end position="243"/>
    </location>
</feature>
<protein>
    <recommendedName>
        <fullName evidence="3">histidine kinase</fullName>
        <ecNumber evidence="3">2.7.13.3</ecNumber>
    </recommendedName>
</protein>
<keyword evidence="7" id="KW-0808">Transferase</keyword>
<evidence type="ECO:0000256" key="10">
    <source>
        <dbReference type="ARBA" id="ARBA00022777"/>
    </source>
</evidence>
<dbReference type="PROSITE" id="PS50894">
    <property type="entry name" value="HPT"/>
    <property type="match status" value="1"/>
</dbReference>
<organism evidence="23 24">
    <name type="scientific">Pseudomonas citronellolis</name>
    <dbReference type="NCBI Taxonomy" id="53408"/>
    <lineage>
        <taxon>Bacteria</taxon>
        <taxon>Pseudomonadati</taxon>
        <taxon>Pseudomonadota</taxon>
        <taxon>Gammaproteobacteria</taxon>
        <taxon>Pseudomonadales</taxon>
        <taxon>Pseudomonadaceae</taxon>
        <taxon>Pseudomonas</taxon>
    </lineage>
</organism>
<feature type="domain" description="Histidine kinase" evidence="19">
    <location>
        <begin position="290"/>
        <end position="511"/>
    </location>
</feature>
<dbReference type="PROSITE" id="PS50110">
    <property type="entry name" value="RESPONSE_REGULATORY"/>
    <property type="match status" value="1"/>
</dbReference>
<keyword evidence="6 16" id="KW-0597">Phosphoprotein</keyword>
<evidence type="ECO:0000256" key="2">
    <source>
        <dbReference type="ARBA" id="ARBA00004429"/>
    </source>
</evidence>
<dbReference type="InterPro" id="IPR003594">
    <property type="entry name" value="HATPase_dom"/>
</dbReference>
<dbReference type="InterPro" id="IPR036641">
    <property type="entry name" value="HPT_dom_sf"/>
</dbReference>
<dbReference type="SUPFAM" id="SSF55874">
    <property type="entry name" value="ATPase domain of HSP90 chaperone/DNA topoisomerase II/histidine kinase"/>
    <property type="match status" value="1"/>
</dbReference>
<dbReference type="InterPro" id="IPR019247">
    <property type="entry name" value="Histidine_kinase_BarA_N"/>
</dbReference>
<accession>A0AAQ1HPJ4</accession>
<keyword evidence="11" id="KW-0067">ATP-binding</keyword>
<dbReference type="SMART" id="SM00388">
    <property type="entry name" value="HisKA"/>
    <property type="match status" value="1"/>
</dbReference>
<dbReference type="Gene3D" id="3.40.50.2300">
    <property type="match status" value="1"/>
</dbReference>
<evidence type="ECO:0000256" key="4">
    <source>
        <dbReference type="ARBA" id="ARBA00022475"/>
    </source>
</evidence>
<dbReference type="SMART" id="SM00448">
    <property type="entry name" value="REC"/>
    <property type="match status" value="1"/>
</dbReference>
<dbReference type="SMART" id="SM00387">
    <property type="entry name" value="HATPase_c"/>
    <property type="match status" value="1"/>
</dbReference>
<dbReference type="InterPro" id="IPR003660">
    <property type="entry name" value="HAMP_dom"/>
</dbReference>
<keyword evidence="10 23" id="KW-0418">Kinase</keyword>
<keyword evidence="5" id="KW-0997">Cell inner membrane</keyword>
<dbReference type="PROSITE" id="PS50885">
    <property type="entry name" value="HAMP"/>
    <property type="match status" value="1"/>
</dbReference>
<keyword evidence="14 18" id="KW-0472">Membrane</keyword>
<dbReference type="GO" id="GO:0000155">
    <property type="term" value="F:phosphorelay sensor kinase activity"/>
    <property type="evidence" value="ECO:0007669"/>
    <property type="project" value="InterPro"/>
</dbReference>
<feature type="coiled-coil region" evidence="17">
    <location>
        <begin position="224"/>
        <end position="255"/>
    </location>
</feature>
<dbReference type="InterPro" id="IPR011006">
    <property type="entry name" value="CheY-like_superfamily"/>
</dbReference>
<dbReference type="SUPFAM" id="SSF52172">
    <property type="entry name" value="CheY-like"/>
    <property type="match status" value="2"/>
</dbReference>
<sequence length="924" mass="100950">MFKDLGIKGRVLLLTLLPTSLLTLVLGGYFTWVQLSDMRVQLIERGQLIAEQLAPLSASALDHGDLPLLERIANEALDQPDVRAVTFLNPERVRLVHAGPSILTPMPSGDGSHLSLVSSLDTTHFLLPVLGRHRSLSSTPEEDANRLLGWVELELSHHGTLLRGYRSLFTSLLLIVTGLVVTALLSLRMSRAISAPLGQIAQGVAQLKEGRLETRLPALGSHELDELAGGINRMAEALQSAQEEMQHNIDQATEDVRQNLETIEIQNIELDLARKEALEASRIKSEFLANMSHEIRTPLNGIIGFTNLLQKSDLTVRQQDYLGTIQKSAESLLGIISEILDFSKIEAGKLILENIPFNLRELVQDTLTILAPAAHEKRLELVSLIYRDTPLNLVGDPLRLKQVLTNLVSNAIKFTHEGTIAVRAMLEDENDERAQLRISVRDTGIGLTNADLRALFQAFSQADNSLSRQAGGTGLGLVISKRLIEQMGGEIGVDSSSGEGSEFWISLSLPKAREDSDDNLPAPPSGHHVALCEPHELTRAALHHQLEDCGLEVHEFEDLDALRAALDKPADAGSAPIELAVLGVNLADSQPDVLRQTIRDFEFKGCKTLVLCPTVDQSQYNAVLPEGQVQSKPACTRKLQHALDQLLHLRPARKDKPSPRAERQVPHLLCVDDNPANLLLVQTLLSDLGAEVTAVDNGLAAVEAVQRERFDLVFMDVQMPGMDGRQATEAIRHWEAQREVSPVPIVALTAHALANEKRALLQGGMDDYLTKPIDERQLAQVVLKWTGLALAGRGVAAQGARFAADGLAVLDPEEGLRLAAGKADLAADMLAMLLASLAADRQAIRLARERNDRATLIERVHRLHGATRYCGVPQLRAACQRTETLLKQNDPQSGAALEDLDHAIGELTRATESHTGQRTPHDTH</sequence>
<evidence type="ECO:0000259" key="20">
    <source>
        <dbReference type="PROSITE" id="PS50110"/>
    </source>
</evidence>
<dbReference type="InterPro" id="IPR008207">
    <property type="entry name" value="Sig_transdc_His_kin_Hpt_dom"/>
</dbReference>
<evidence type="ECO:0000256" key="11">
    <source>
        <dbReference type="ARBA" id="ARBA00022840"/>
    </source>
</evidence>
<keyword evidence="9" id="KW-0547">Nucleotide-binding</keyword>